<feature type="chain" id="PRO_5040966991" evidence="1">
    <location>
        <begin position="22"/>
        <end position="215"/>
    </location>
</feature>
<evidence type="ECO:0000313" key="3">
    <source>
        <dbReference type="Proteomes" id="UP000438991"/>
    </source>
</evidence>
<protein>
    <submittedName>
        <fullName evidence="2">Uncharacterized protein</fullName>
    </submittedName>
</protein>
<reference evidence="2 3" key="1">
    <citation type="submission" date="2019-11" db="EMBL/GenBank/DDBJ databases">
        <title>Whole-genome sequence of Rhodoplanes serenus DSM 18633, type strain.</title>
        <authorList>
            <person name="Kyndt J.A."/>
            <person name="Meyer T.E."/>
        </authorList>
    </citation>
    <scope>NUCLEOTIDE SEQUENCE [LARGE SCALE GENOMIC DNA]</scope>
    <source>
        <strain evidence="2 3">DSM 18633</strain>
    </source>
</reference>
<evidence type="ECO:0000256" key="1">
    <source>
        <dbReference type="SAM" id="SignalP"/>
    </source>
</evidence>
<comment type="caution">
    <text evidence="2">The sequence shown here is derived from an EMBL/GenBank/DDBJ whole genome shotgun (WGS) entry which is preliminary data.</text>
</comment>
<sequence>MLGGVMLVAAALVLAAAPLPAQTRTDATDATVLADRRLAAGYLRTGNAELAALALERLVKALPDGPLRARAAAALAAVDTGDLTAAGEETERLADDMAKARRTAGRRVFADCVRDLSAVYAVLDASRTRAPDLTRPEVRADIVKAAAATDAAFALCDGEAPADIKADPDFRRLVDGSRASLARLPEAVATTDRDMLHRFLIELRAFEQLMRFRFG</sequence>
<dbReference type="Proteomes" id="UP000438991">
    <property type="component" value="Unassembled WGS sequence"/>
</dbReference>
<evidence type="ECO:0000313" key="2">
    <source>
        <dbReference type="EMBL" id="MTW16584.1"/>
    </source>
</evidence>
<organism evidence="2 3">
    <name type="scientific">Rhodoplanes serenus</name>
    <dbReference type="NCBI Taxonomy" id="200615"/>
    <lineage>
        <taxon>Bacteria</taxon>
        <taxon>Pseudomonadati</taxon>
        <taxon>Pseudomonadota</taxon>
        <taxon>Alphaproteobacteria</taxon>
        <taxon>Hyphomicrobiales</taxon>
        <taxon>Nitrobacteraceae</taxon>
        <taxon>Rhodoplanes</taxon>
    </lineage>
</organism>
<gene>
    <name evidence="2" type="ORF">GJ689_10225</name>
</gene>
<name>A0A9X4XLX5_9BRAD</name>
<feature type="signal peptide" evidence="1">
    <location>
        <begin position="1"/>
        <end position="21"/>
    </location>
</feature>
<accession>A0A9X4XLX5</accession>
<dbReference type="EMBL" id="WNKV01000006">
    <property type="protein sequence ID" value="MTW16584.1"/>
    <property type="molecule type" value="Genomic_DNA"/>
</dbReference>
<proteinExistence type="predicted"/>
<dbReference type="RefSeq" id="WP_155479511.1">
    <property type="nucleotide sequence ID" value="NZ_WNKV01000006.1"/>
</dbReference>
<keyword evidence="1" id="KW-0732">Signal</keyword>
<dbReference type="AlphaFoldDB" id="A0A9X4XLX5"/>